<accession>A0A9Q1IUX5</accession>
<gene>
    <name evidence="1" type="ORF">SKAU_G00188110</name>
</gene>
<protein>
    <submittedName>
        <fullName evidence="1">Uncharacterized protein</fullName>
    </submittedName>
</protein>
<keyword evidence="2" id="KW-1185">Reference proteome</keyword>
<evidence type="ECO:0000313" key="1">
    <source>
        <dbReference type="EMBL" id="KAJ8356017.1"/>
    </source>
</evidence>
<comment type="caution">
    <text evidence="1">The sequence shown here is derived from an EMBL/GenBank/DDBJ whole genome shotgun (WGS) entry which is preliminary data.</text>
</comment>
<dbReference type="EMBL" id="JAINUF010000006">
    <property type="protein sequence ID" value="KAJ8356017.1"/>
    <property type="molecule type" value="Genomic_DNA"/>
</dbReference>
<evidence type="ECO:0000313" key="2">
    <source>
        <dbReference type="Proteomes" id="UP001152622"/>
    </source>
</evidence>
<name>A0A9Q1IUX5_SYNKA</name>
<organism evidence="1 2">
    <name type="scientific">Synaphobranchus kaupii</name>
    <name type="common">Kaup's arrowtooth eel</name>
    <dbReference type="NCBI Taxonomy" id="118154"/>
    <lineage>
        <taxon>Eukaryota</taxon>
        <taxon>Metazoa</taxon>
        <taxon>Chordata</taxon>
        <taxon>Craniata</taxon>
        <taxon>Vertebrata</taxon>
        <taxon>Euteleostomi</taxon>
        <taxon>Actinopterygii</taxon>
        <taxon>Neopterygii</taxon>
        <taxon>Teleostei</taxon>
        <taxon>Anguilliformes</taxon>
        <taxon>Synaphobranchidae</taxon>
        <taxon>Synaphobranchus</taxon>
    </lineage>
</organism>
<reference evidence="1" key="1">
    <citation type="journal article" date="2023" name="Science">
        <title>Genome structures resolve the early diversification of teleost fishes.</title>
        <authorList>
            <person name="Parey E."/>
            <person name="Louis A."/>
            <person name="Montfort J."/>
            <person name="Bouchez O."/>
            <person name="Roques C."/>
            <person name="Iampietro C."/>
            <person name="Lluch J."/>
            <person name="Castinel A."/>
            <person name="Donnadieu C."/>
            <person name="Desvignes T."/>
            <person name="Floi Bucao C."/>
            <person name="Jouanno E."/>
            <person name="Wen M."/>
            <person name="Mejri S."/>
            <person name="Dirks R."/>
            <person name="Jansen H."/>
            <person name="Henkel C."/>
            <person name="Chen W.J."/>
            <person name="Zahm M."/>
            <person name="Cabau C."/>
            <person name="Klopp C."/>
            <person name="Thompson A.W."/>
            <person name="Robinson-Rechavi M."/>
            <person name="Braasch I."/>
            <person name="Lecointre G."/>
            <person name="Bobe J."/>
            <person name="Postlethwait J.H."/>
            <person name="Berthelot C."/>
            <person name="Roest Crollius H."/>
            <person name="Guiguen Y."/>
        </authorList>
    </citation>
    <scope>NUCLEOTIDE SEQUENCE</scope>
    <source>
        <strain evidence="1">WJC10195</strain>
    </source>
</reference>
<proteinExistence type="predicted"/>
<dbReference type="Proteomes" id="UP001152622">
    <property type="component" value="Chromosome 6"/>
</dbReference>
<dbReference type="AlphaFoldDB" id="A0A9Q1IUX5"/>
<sequence>MRAESDPADYRRWGRITRATSSVLPLPAPECLTCQSVAGLTPFRQADAPEQKPGSVSPTF</sequence>